<name>A0A5A7QVW3_STRAF</name>
<evidence type="ECO:0000313" key="1">
    <source>
        <dbReference type="EMBL" id="GER49505.1"/>
    </source>
</evidence>
<gene>
    <name evidence="1" type="ORF">STAS_26758</name>
</gene>
<protein>
    <submittedName>
        <fullName evidence="1">ATP-dependent caseinolytic (Clp)protease/crotonase family protein</fullName>
    </submittedName>
</protein>
<proteinExistence type="predicted"/>
<dbReference type="AlphaFoldDB" id="A0A5A7QVW3"/>
<dbReference type="OrthoDB" id="927979at2759"/>
<dbReference type="GO" id="GO:0008233">
    <property type="term" value="F:peptidase activity"/>
    <property type="evidence" value="ECO:0007669"/>
    <property type="project" value="UniProtKB-KW"/>
</dbReference>
<dbReference type="GO" id="GO:0006508">
    <property type="term" value="P:proteolysis"/>
    <property type="evidence" value="ECO:0007669"/>
    <property type="project" value="UniProtKB-KW"/>
</dbReference>
<keyword evidence="2" id="KW-1185">Reference proteome</keyword>
<comment type="caution">
    <text evidence="1">The sequence shown here is derived from an EMBL/GenBank/DDBJ whole genome shotgun (WGS) entry which is preliminary data.</text>
</comment>
<reference evidence="2" key="1">
    <citation type="journal article" date="2019" name="Curr. Biol.">
        <title>Genome Sequence of Striga asiatica Provides Insight into the Evolution of Plant Parasitism.</title>
        <authorList>
            <person name="Yoshida S."/>
            <person name="Kim S."/>
            <person name="Wafula E.K."/>
            <person name="Tanskanen J."/>
            <person name="Kim Y.M."/>
            <person name="Honaas L."/>
            <person name="Yang Z."/>
            <person name="Spallek T."/>
            <person name="Conn C.E."/>
            <person name="Ichihashi Y."/>
            <person name="Cheong K."/>
            <person name="Cui S."/>
            <person name="Der J.P."/>
            <person name="Gundlach H."/>
            <person name="Jiao Y."/>
            <person name="Hori C."/>
            <person name="Ishida J.K."/>
            <person name="Kasahara H."/>
            <person name="Kiba T."/>
            <person name="Kim M.S."/>
            <person name="Koo N."/>
            <person name="Laohavisit A."/>
            <person name="Lee Y.H."/>
            <person name="Lumba S."/>
            <person name="McCourt P."/>
            <person name="Mortimer J.C."/>
            <person name="Mutuku J.M."/>
            <person name="Nomura T."/>
            <person name="Sasaki-Sekimoto Y."/>
            <person name="Seto Y."/>
            <person name="Wang Y."/>
            <person name="Wakatake T."/>
            <person name="Sakakibara H."/>
            <person name="Demura T."/>
            <person name="Yamaguchi S."/>
            <person name="Yoneyama K."/>
            <person name="Manabe R.I."/>
            <person name="Nelson D.C."/>
            <person name="Schulman A.H."/>
            <person name="Timko M.P."/>
            <person name="dePamphilis C.W."/>
            <person name="Choi D."/>
            <person name="Shirasu K."/>
        </authorList>
    </citation>
    <scope>NUCLEOTIDE SEQUENCE [LARGE SCALE GENOMIC DNA]</scope>
    <source>
        <strain evidence="2">cv. UVA1</strain>
    </source>
</reference>
<dbReference type="EMBL" id="BKCP01008626">
    <property type="protein sequence ID" value="GER49505.1"/>
    <property type="molecule type" value="Genomic_DNA"/>
</dbReference>
<keyword evidence="1" id="KW-0645">Protease</keyword>
<dbReference type="Proteomes" id="UP000325081">
    <property type="component" value="Unassembled WGS sequence"/>
</dbReference>
<sequence length="235" mass="26721">MLTKGFCIAVMDQMTSLENIARGFRLEGWTEGEEKCSETEDVDRAPVLNSLWFGISYQLSKLMQKDFTSEKVREKIHCLQGHYRLFLRYTTTPGVRVHDDGGLVSVNRDYWNVIGEETDLQVWNVRGAADVDLESNPGANNSYPICLDDTMSDVWSEDGMEDEVEVEQDVAGLFHENPLWVDPLNDVQADEDIMDDESDVDSCVDSVQLTASFRDASCPSTKHNLKQYVLRQMFT</sequence>
<accession>A0A5A7QVW3</accession>
<organism evidence="1 2">
    <name type="scientific">Striga asiatica</name>
    <name type="common">Asiatic witchweed</name>
    <name type="synonym">Buchnera asiatica</name>
    <dbReference type="NCBI Taxonomy" id="4170"/>
    <lineage>
        <taxon>Eukaryota</taxon>
        <taxon>Viridiplantae</taxon>
        <taxon>Streptophyta</taxon>
        <taxon>Embryophyta</taxon>
        <taxon>Tracheophyta</taxon>
        <taxon>Spermatophyta</taxon>
        <taxon>Magnoliopsida</taxon>
        <taxon>eudicotyledons</taxon>
        <taxon>Gunneridae</taxon>
        <taxon>Pentapetalae</taxon>
        <taxon>asterids</taxon>
        <taxon>lamiids</taxon>
        <taxon>Lamiales</taxon>
        <taxon>Orobanchaceae</taxon>
        <taxon>Buchnereae</taxon>
        <taxon>Striga</taxon>
    </lineage>
</organism>
<evidence type="ECO:0000313" key="2">
    <source>
        <dbReference type="Proteomes" id="UP000325081"/>
    </source>
</evidence>
<keyword evidence="1" id="KW-0378">Hydrolase</keyword>